<dbReference type="CDD" id="cd13538">
    <property type="entry name" value="PBP2_ModA_like_1"/>
    <property type="match status" value="1"/>
</dbReference>
<dbReference type="GO" id="GO:0030973">
    <property type="term" value="F:molybdate ion binding"/>
    <property type="evidence" value="ECO:0007669"/>
    <property type="project" value="TreeGrafter"/>
</dbReference>
<dbReference type="EMBL" id="QGMY01000008">
    <property type="protein sequence ID" value="PWR71353.1"/>
    <property type="molecule type" value="Genomic_DNA"/>
</dbReference>
<accession>A0A2V2N7V0</accession>
<reference evidence="3 4" key="1">
    <citation type="submission" date="2018-05" db="EMBL/GenBank/DDBJ databases">
        <title>Draft genome of Methanospirillum lacunae Ki8-1.</title>
        <authorList>
            <person name="Dueholm M.S."/>
            <person name="Nielsen P.H."/>
            <person name="Bakmann L.F."/>
            <person name="Otzen D.E."/>
        </authorList>
    </citation>
    <scope>NUCLEOTIDE SEQUENCE [LARGE SCALE GENOMIC DNA]</scope>
    <source>
        <strain evidence="3 4">Ki8-1</strain>
    </source>
</reference>
<keyword evidence="1" id="KW-0479">Metal-binding</keyword>
<dbReference type="RefSeq" id="WP_109968971.1">
    <property type="nucleotide sequence ID" value="NZ_CP176093.1"/>
</dbReference>
<organism evidence="3 4">
    <name type="scientific">Methanospirillum lacunae</name>
    <dbReference type="NCBI Taxonomy" id="668570"/>
    <lineage>
        <taxon>Archaea</taxon>
        <taxon>Methanobacteriati</taxon>
        <taxon>Methanobacteriota</taxon>
        <taxon>Stenosarchaea group</taxon>
        <taxon>Methanomicrobia</taxon>
        <taxon>Methanomicrobiales</taxon>
        <taxon>Methanospirillaceae</taxon>
        <taxon>Methanospirillum</taxon>
    </lineage>
</organism>
<sequence length="268" mass="28497">MKMNVSYLAVGLMLLLLAVQIGCVSAADTNQTGLTIFAAASLTGVVGDLDKTFEASHPGITITPNFDSSATLETQIKEGASADLFLPASDSNINNLIKVNLISKDDVTPYATNKLALIVPADNPAGITGLADLAKPGVKIVSETKDVPVRKYTEQMLNKTVNDTAYGQAFVDAFKKNVISEETNVAGATTKVSLGEADAGITYYSDVSKELADKIKIIEIPENLNVVAKYNAGILTEAKQKDLAKDYVKLLTSDEGKTALKEYKFSPV</sequence>
<dbReference type="NCBIfam" id="TIGR01256">
    <property type="entry name" value="modA"/>
    <property type="match status" value="1"/>
</dbReference>
<dbReference type="InterPro" id="IPR005950">
    <property type="entry name" value="ModA"/>
</dbReference>
<dbReference type="GO" id="GO:0015689">
    <property type="term" value="P:molybdate ion transport"/>
    <property type="evidence" value="ECO:0007669"/>
    <property type="project" value="InterPro"/>
</dbReference>
<evidence type="ECO:0000256" key="1">
    <source>
        <dbReference type="ARBA" id="ARBA00022723"/>
    </source>
</evidence>
<dbReference type="Gene3D" id="3.40.190.10">
    <property type="entry name" value="Periplasmic binding protein-like II"/>
    <property type="match status" value="2"/>
</dbReference>
<evidence type="ECO:0000313" key="4">
    <source>
        <dbReference type="Proteomes" id="UP000245657"/>
    </source>
</evidence>
<dbReference type="Pfam" id="PF13531">
    <property type="entry name" value="SBP_bac_11"/>
    <property type="match status" value="1"/>
</dbReference>
<dbReference type="OrthoDB" id="75920at2157"/>
<dbReference type="PANTHER" id="PTHR30632:SF0">
    <property type="entry name" value="SULFATE-BINDING PROTEIN"/>
    <property type="match status" value="1"/>
</dbReference>
<dbReference type="GO" id="GO:0046872">
    <property type="term" value="F:metal ion binding"/>
    <property type="evidence" value="ECO:0007669"/>
    <property type="project" value="UniProtKB-KW"/>
</dbReference>
<dbReference type="InterPro" id="IPR050682">
    <property type="entry name" value="ModA/WtpA"/>
</dbReference>
<dbReference type="PANTHER" id="PTHR30632">
    <property type="entry name" value="MOLYBDATE-BINDING PERIPLASMIC PROTEIN"/>
    <property type="match status" value="1"/>
</dbReference>
<evidence type="ECO:0000256" key="2">
    <source>
        <dbReference type="ARBA" id="ARBA00022729"/>
    </source>
</evidence>
<keyword evidence="4" id="KW-1185">Reference proteome</keyword>
<dbReference type="Proteomes" id="UP000245657">
    <property type="component" value="Unassembled WGS sequence"/>
</dbReference>
<dbReference type="GeneID" id="97547022"/>
<protein>
    <submittedName>
        <fullName evidence="3">Molybdate ABC transporter substrate-binding protein</fullName>
    </submittedName>
</protein>
<evidence type="ECO:0000313" key="3">
    <source>
        <dbReference type="EMBL" id="PWR71353.1"/>
    </source>
</evidence>
<gene>
    <name evidence="3" type="primary">modA</name>
    <name evidence="3" type="ORF">DK846_10835</name>
</gene>
<dbReference type="SUPFAM" id="SSF53850">
    <property type="entry name" value="Periplasmic binding protein-like II"/>
    <property type="match status" value="1"/>
</dbReference>
<comment type="caution">
    <text evidence="3">The sequence shown here is derived from an EMBL/GenBank/DDBJ whole genome shotgun (WGS) entry which is preliminary data.</text>
</comment>
<proteinExistence type="predicted"/>
<keyword evidence="2" id="KW-0732">Signal</keyword>
<dbReference type="AlphaFoldDB" id="A0A2V2N7V0"/>
<dbReference type="PIRSF" id="PIRSF004846">
    <property type="entry name" value="ModA"/>
    <property type="match status" value="1"/>
</dbReference>
<name>A0A2V2N7V0_9EURY</name>